<feature type="domain" description="FAD-binding PCMH-type" evidence="21">
    <location>
        <begin position="17"/>
        <end position="188"/>
    </location>
</feature>
<keyword evidence="17 20" id="KW-0961">Cell wall biogenesis/degradation</keyword>
<evidence type="ECO:0000256" key="10">
    <source>
        <dbReference type="ARBA" id="ARBA00022630"/>
    </source>
</evidence>
<comment type="catalytic activity">
    <reaction evidence="19 20">
        <text>UDP-N-acetyl-alpha-D-muramate + NADP(+) = UDP-N-acetyl-3-O-(1-carboxyvinyl)-alpha-D-glucosamine + NADPH + H(+)</text>
        <dbReference type="Rhea" id="RHEA:12248"/>
        <dbReference type="ChEBI" id="CHEBI:15378"/>
        <dbReference type="ChEBI" id="CHEBI:57783"/>
        <dbReference type="ChEBI" id="CHEBI:58349"/>
        <dbReference type="ChEBI" id="CHEBI:68483"/>
        <dbReference type="ChEBI" id="CHEBI:70757"/>
        <dbReference type="EC" id="1.3.1.98"/>
    </reaction>
</comment>
<dbReference type="RefSeq" id="WP_342854897.1">
    <property type="nucleotide sequence ID" value="NZ_JBBMRA010000017.1"/>
</dbReference>
<dbReference type="InterPro" id="IPR006094">
    <property type="entry name" value="Oxid_FAD_bind_N"/>
</dbReference>
<keyword evidence="13 20" id="KW-0133">Cell shape</keyword>
<comment type="caution">
    <text evidence="22">The sequence shown here is derived from an EMBL/GenBank/DDBJ whole genome shotgun (WGS) entry which is preliminary data.</text>
</comment>
<gene>
    <name evidence="20 22" type="primary">murB</name>
    <name evidence="22" type="ORF">WNY58_14600</name>
</gene>
<dbReference type="Pfam" id="PF01565">
    <property type="entry name" value="FAD_binding_4"/>
    <property type="match status" value="1"/>
</dbReference>
<dbReference type="Gene3D" id="3.30.465.10">
    <property type="match status" value="1"/>
</dbReference>
<keyword evidence="8 20" id="KW-0963">Cytoplasm</keyword>
<comment type="subcellular location">
    <subcellularLocation>
        <location evidence="3 20">Cytoplasm</location>
    </subcellularLocation>
</comment>
<evidence type="ECO:0000256" key="2">
    <source>
        <dbReference type="ARBA" id="ARBA00003921"/>
    </source>
</evidence>
<evidence type="ECO:0000259" key="21">
    <source>
        <dbReference type="PROSITE" id="PS51387"/>
    </source>
</evidence>
<dbReference type="PROSITE" id="PS51387">
    <property type="entry name" value="FAD_PCMH"/>
    <property type="match status" value="1"/>
</dbReference>
<comment type="similarity">
    <text evidence="5 20">Belongs to the MurB family.</text>
</comment>
<protein>
    <recommendedName>
        <fullName evidence="7 20">UDP-N-acetylenolpyruvoylglucosamine reductase</fullName>
        <ecNumber evidence="6 20">1.3.1.98</ecNumber>
    </recommendedName>
    <alternativeName>
        <fullName evidence="18 20">UDP-N-acetylmuramate dehydrogenase</fullName>
    </alternativeName>
</protein>
<evidence type="ECO:0000256" key="7">
    <source>
        <dbReference type="ARBA" id="ARBA00015188"/>
    </source>
</evidence>
<evidence type="ECO:0000256" key="1">
    <source>
        <dbReference type="ARBA" id="ARBA00001974"/>
    </source>
</evidence>
<feature type="active site" evidence="20">
    <location>
        <position position="164"/>
    </location>
</feature>
<dbReference type="HAMAP" id="MF_00037">
    <property type="entry name" value="MurB"/>
    <property type="match status" value="1"/>
</dbReference>
<name>A0ABU9TW02_9GAMM</name>
<comment type="function">
    <text evidence="2 20">Cell wall formation.</text>
</comment>
<keyword evidence="15 20" id="KW-0560">Oxidoreductase</keyword>
<evidence type="ECO:0000256" key="13">
    <source>
        <dbReference type="ARBA" id="ARBA00022960"/>
    </source>
</evidence>
<feature type="active site" description="Proton donor" evidence="20">
    <location>
        <position position="238"/>
    </location>
</feature>
<evidence type="ECO:0000256" key="18">
    <source>
        <dbReference type="ARBA" id="ARBA00031026"/>
    </source>
</evidence>
<evidence type="ECO:0000256" key="6">
    <source>
        <dbReference type="ARBA" id="ARBA00012518"/>
    </source>
</evidence>
<dbReference type="InterPro" id="IPR016166">
    <property type="entry name" value="FAD-bd_PCMH"/>
</dbReference>
<dbReference type="InterPro" id="IPR011601">
    <property type="entry name" value="MurB_C"/>
</dbReference>
<evidence type="ECO:0000313" key="23">
    <source>
        <dbReference type="Proteomes" id="UP001449225"/>
    </source>
</evidence>
<dbReference type="NCBIfam" id="TIGR00179">
    <property type="entry name" value="murB"/>
    <property type="match status" value="1"/>
</dbReference>
<dbReference type="PANTHER" id="PTHR21071">
    <property type="entry name" value="UDP-N-ACETYLENOLPYRUVOYLGLUCOSAMINE REDUCTASE"/>
    <property type="match status" value="1"/>
</dbReference>
<feature type="active site" evidence="20">
    <location>
        <position position="334"/>
    </location>
</feature>
<evidence type="ECO:0000256" key="4">
    <source>
        <dbReference type="ARBA" id="ARBA00004752"/>
    </source>
</evidence>
<evidence type="ECO:0000256" key="16">
    <source>
        <dbReference type="ARBA" id="ARBA00023306"/>
    </source>
</evidence>
<dbReference type="EC" id="1.3.1.98" evidence="6 20"/>
<evidence type="ECO:0000256" key="20">
    <source>
        <dbReference type="HAMAP-Rule" id="MF_00037"/>
    </source>
</evidence>
<dbReference type="Gene3D" id="3.90.78.10">
    <property type="entry name" value="UDP-N-acetylenolpyruvoylglucosamine reductase, C-terminal domain"/>
    <property type="match status" value="1"/>
</dbReference>
<evidence type="ECO:0000256" key="3">
    <source>
        <dbReference type="ARBA" id="ARBA00004496"/>
    </source>
</evidence>
<evidence type="ECO:0000256" key="14">
    <source>
        <dbReference type="ARBA" id="ARBA00022984"/>
    </source>
</evidence>
<comment type="pathway">
    <text evidence="4 20">Cell wall biogenesis; peptidoglycan biosynthesis.</text>
</comment>
<proteinExistence type="inferred from homology"/>
<keyword evidence="9 20" id="KW-0132">Cell division</keyword>
<evidence type="ECO:0000313" key="22">
    <source>
        <dbReference type="EMBL" id="MEM5537616.1"/>
    </source>
</evidence>
<evidence type="ECO:0000256" key="17">
    <source>
        <dbReference type="ARBA" id="ARBA00023316"/>
    </source>
</evidence>
<evidence type="ECO:0000256" key="19">
    <source>
        <dbReference type="ARBA" id="ARBA00048914"/>
    </source>
</evidence>
<dbReference type="InterPro" id="IPR036635">
    <property type="entry name" value="MurB_C_sf"/>
</dbReference>
<reference evidence="22 23" key="1">
    <citation type="submission" date="2024-03" db="EMBL/GenBank/DDBJ databases">
        <title>Community enrichment and isolation of bacterial strains for fucoidan degradation.</title>
        <authorList>
            <person name="Sichert A."/>
        </authorList>
    </citation>
    <scope>NUCLEOTIDE SEQUENCE [LARGE SCALE GENOMIC DNA]</scope>
    <source>
        <strain evidence="22 23">AS76</strain>
    </source>
</reference>
<evidence type="ECO:0000256" key="9">
    <source>
        <dbReference type="ARBA" id="ARBA00022618"/>
    </source>
</evidence>
<dbReference type="InterPro" id="IPR016167">
    <property type="entry name" value="FAD-bd_PCMH_sub1"/>
</dbReference>
<evidence type="ECO:0000256" key="5">
    <source>
        <dbReference type="ARBA" id="ARBA00010485"/>
    </source>
</evidence>
<keyword evidence="14 20" id="KW-0573">Peptidoglycan synthesis</keyword>
<dbReference type="NCBIfam" id="NF010478">
    <property type="entry name" value="PRK13903.1"/>
    <property type="match status" value="1"/>
</dbReference>
<keyword evidence="23" id="KW-1185">Reference proteome</keyword>
<evidence type="ECO:0000256" key="15">
    <source>
        <dbReference type="ARBA" id="ARBA00023002"/>
    </source>
</evidence>
<keyword evidence="11 20" id="KW-0274">FAD</keyword>
<evidence type="ECO:0000256" key="12">
    <source>
        <dbReference type="ARBA" id="ARBA00022857"/>
    </source>
</evidence>
<keyword evidence="12 20" id="KW-0521">NADP</keyword>
<dbReference type="GO" id="GO:0008762">
    <property type="term" value="F:UDP-N-acetylmuramate dehydrogenase activity"/>
    <property type="evidence" value="ECO:0007669"/>
    <property type="project" value="UniProtKB-EC"/>
</dbReference>
<organism evidence="22 23">
    <name type="scientific">Neptuniibacter pectenicola</name>
    <dbReference type="NCBI Taxonomy" id="1806669"/>
    <lineage>
        <taxon>Bacteria</taxon>
        <taxon>Pseudomonadati</taxon>
        <taxon>Pseudomonadota</taxon>
        <taxon>Gammaproteobacteria</taxon>
        <taxon>Oceanospirillales</taxon>
        <taxon>Oceanospirillaceae</taxon>
        <taxon>Neptuniibacter</taxon>
    </lineage>
</organism>
<dbReference type="Proteomes" id="UP001449225">
    <property type="component" value="Unassembled WGS sequence"/>
</dbReference>
<dbReference type="InterPro" id="IPR003170">
    <property type="entry name" value="MurB"/>
</dbReference>
<dbReference type="SUPFAM" id="SSF56194">
    <property type="entry name" value="Uridine diphospho-N-Acetylenolpyruvylglucosamine reductase, MurB, C-terminal domain"/>
    <property type="match status" value="1"/>
</dbReference>
<comment type="cofactor">
    <cofactor evidence="1 20">
        <name>FAD</name>
        <dbReference type="ChEBI" id="CHEBI:57692"/>
    </cofactor>
</comment>
<keyword evidence="16 20" id="KW-0131">Cell cycle</keyword>
<dbReference type="NCBIfam" id="NF000755">
    <property type="entry name" value="PRK00046.1"/>
    <property type="match status" value="1"/>
</dbReference>
<sequence>MQWQTDVDLTHRNSFGFPAVAERFVEIDQLEQLELALAEVEQHQWPLLILGGGSNLVFRENLPGAVISIATRGSHVLVDDENTAIIEVGAGENWHGFISQLLEKGLHGLENLALIPGNVGAAPVQNIGAYGVEMADCFHSLTAYDRETKALVQLSKDECLFGYRDSIFKSSQQGRYIIWCVRFVLSTVFSPKTQYRGIADYLAAQGIVEPTAYQVYQAVCDIRMSKLPLPSELGNAGSFFENPIVSEAVYSALKGQFPDLVAYPDRPGHFKLAAGWLIDKAGWKGRRVGPVGVYDKQALVLVNYGEGRASDLLQLAGEITHSVKQRFGVELRMEPRLYPA</sequence>
<dbReference type="Gene3D" id="3.30.43.10">
    <property type="entry name" value="Uridine Diphospho-n-acetylenolpyruvylglucosamine Reductase, domain 2"/>
    <property type="match status" value="1"/>
</dbReference>
<dbReference type="EMBL" id="JBBMRA010000017">
    <property type="protein sequence ID" value="MEM5537616.1"/>
    <property type="molecule type" value="Genomic_DNA"/>
</dbReference>
<evidence type="ECO:0000256" key="11">
    <source>
        <dbReference type="ARBA" id="ARBA00022827"/>
    </source>
</evidence>
<dbReference type="SUPFAM" id="SSF56176">
    <property type="entry name" value="FAD-binding/transporter-associated domain-like"/>
    <property type="match status" value="1"/>
</dbReference>
<dbReference type="PANTHER" id="PTHR21071:SF4">
    <property type="entry name" value="UDP-N-ACETYLENOLPYRUVOYLGLUCOSAMINE REDUCTASE"/>
    <property type="match status" value="1"/>
</dbReference>
<evidence type="ECO:0000256" key="8">
    <source>
        <dbReference type="ARBA" id="ARBA00022490"/>
    </source>
</evidence>
<dbReference type="Pfam" id="PF02873">
    <property type="entry name" value="MurB_C"/>
    <property type="match status" value="1"/>
</dbReference>
<keyword evidence="10 20" id="KW-0285">Flavoprotein</keyword>
<accession>A0ABU9TW02</accession>
<dbReference type="InterPro" id="IPR036318">
    <property type="entry name" value="FAD-bd_PCMH-like_sf"/>
</dbReference>
<dbReference type="InterPro" id="IPR016169">
    <property type="entry name" value="FAD-bd_PCMH_sub2"/>
</dbReference>